<feature type="compositionally biased region" description="Pro residues" evidence="14">
    <location>
        <begin position="41"/>
        <end position="52"/>
    </location>
</feature>
<feature type="transmembrane region" description="Helical" evidence="13">
    <location>
        <begin position="451"/>
        <end position="475"/>
    </location>
</feature>
<protein>
    <recommendedName>
        <fullName evidence="12 13">GPI alpha-1,4-mannosyltransferase I, catalytic subunit</fullName>
        <ecNumber evidence="13">2.4.1.-</ecNumber>
    </recommendedName>
    <alternativeName>
        <fullName evidence="13">GPI mannosyltransferase I</fullName>
    </alternativeName>
</protein>
<dbReference type="GO" id="GO:0006506">
    <property type="term" value="P:GPI anchor biosynthetic process"/>
    <property type="evidence" value="ECO:0007669"/>
    <property type="project" value="UniProtKB-KW"/>
</dbReference>
<feature type="region of interest" description="Disordered" evidence="14">
    <location>
        <begin position="1"/>
        <end position="169"/>
    </location>
</feature>
<evidence type="ECO:0000256" key="7">
    <source>
        <dbReference type="ARBA" id="ARBA00022692"/>
    </source>
</evidence>
<proteinExistence type="inferred from homology"/>
<keyword evidence="8 13" id="KW-0256">Endoplasmic reticulum</keyword>
<dbReference type="PANTHER" id="PTHR12886:SF0">
    <property type="entry name" value="GPI MANNOSYLTRANSFERASE 1"/>
    <property type="match status" value="1"/>
</dbReference>
<comment type="function">
    <text evidence="11 13">Catalytic subunit of the glycosylphosphatidylinositol-mannosyltransferase I complex which catalyzes the transfer of the first mannose, via an alpha-1,4 bond from a dolichol-phosphate-mannose (Dol-P-Man) to the glucosaminyl acyl phosphatidylinositol (GlcN-(acyl)PI) intermediate to generate alpha-D-Man-(1-&gt;4)-alpha-D-GlcN-(1-&gt;6)-(1-radyl,2-acyl-sn-glycero-3-phospho)-2-acyl-inositol and participates in the sixth step of the glycosylphosphatidylinositol-anchor biosynthesis.</text>
</comment>
<dbReference type="Proteomes" id="UP000002254">
    <property type="component" value="Chromosome 38"/>
</dbReference>
<keyword evidence="10 13" id="KW-0472">Membrane</keyword>
<feature type="transmembrane region" description="Helical" evidence="13">
    <location>
        <begin position="522"/>
        <end position="543"/>
    </location>
</feature>
<evidence type="ECO:0000256" key="6">
    <source>
        <dbReference type="ARBA" id="ARBA00022679"/>
    </source>
</evidence>
<evidence type="ECO:0000256" key="9">
    <source>
        <dbReference type="ARBA" id="ARBA00022989"/>
    </source>
</evidence>
<sequence>MPPGVNTRRVARRRAAGRLRGPGAADSRSRVAGPLPAALPAAPPARTRPPAPGAAHRGARRPPEPRWRASCAPGGRTPPPLRRLRLGGRGGKGGAEQSRAEQRGAAARRGSPAPAAGSQSGGRERRRGSSPGSGAGRGRGARVGGGAPCRKRPRRGGPGLRGCGAAGRGRGMGRALGLRVRPAGVFGAAFVARVALVLYGAFQDRALLVRYTDVDYRVFTDAARLLSQGRSPYLRATYRYTPLLAWLLTPNVHLCEPFGKLLFISCDLLAAWPLYRLLLLRGLGRRGACGYCALWLLNPLPMAVSSRGNADALVAALVLAALYLLARGRLACAAVAYGLAVHLKLYPVTYILPIALHLRRGAPPPAPAPAPAPAPRRARASALLRALCSRAVLLFAAVAGLTFCALSLGFYRRYGWEFLEHTYLYHLTRRDIRHNFSPYFYMLYLTAESPWSPALGVAAFLPQLLLLSAASLAYYRDLAFCCFLHTAIFVTFNKVCTSQYFLWYLCLLPLVMPQVRMPWKRAAGLLVLWFVGQALWLAPAYLLEFQGKNTFLFIWLAGLFFFLINCCILIQIISHYKEEPPAERVKCD</sequence>
<keyword evidence="5 13" id="KW-0328">Glycosyltransferase</keyword>
<evidence type="ECO:0000256" key="2">
    <source>
        <dbReference type="ARBA" id="ARBA00004687"/>
    </source>
</evidence>
<dbReference type="Ensembl" id="ENSCAFT00000104230.1">
    <property type="protein sequence ID" value="ENSCAFP00000068221.1"/>
    <property type="gene ID" value="ENSCAFG00000054172.1"/>
</dbReference>
<feature type="compositionally biased region" description="Gly residues" evidence="14">
    <location>
        <begin position="131"/>
        <end position="147"/>
    </location>
</feature>
<evidence type="ECO:0000256" key="10">
    <source>
        <dbReference type="ARBA" id="ARBA00023136"/>
    </source>
</evidence>
<reference evidence="15" key="2">
    <citation type="submission" date="2025-08" db="UniProtKB">
        <authorList>
            <consortium name="Ensembl"/>
        </authorList>
    </citation>
    <scope>IDENTIFICATION</scope>
</reference>
<evidence type="ECO:0000256" key="1">
    <source>
        <dbReference type="ARBA" id="ARBA00004477"/>
    </source>
</evidence>
<comment type="similarity">
    <text evidence="3 13">Belongs to the PIGM family.</text>
</comment>
<dbReference type="GO" id="GO:0051751">
    <property type="term" value="F:alpha-1,4-mannosyltransferase activity"/>
    <property type="evidence" value="ECO:0007669"/>
    <property type="project" value="InterPro"/>
</dbReference>
<dbReference type="Pfam" id="PF05007">
    <property type="entry name" value="Mannosyl_trans"/>
    <property type="match status" value="1"/>
</dbReference>
<dbReference type="OrthoDB" id="1741594at2759"/>
<feature type="transmembrane region" description="Helical" evidence="13">
    <location>
        <begin position="180"/>
        <end position="202"/>
    </location>
</feature>
<keyword evidence="6 13" id="KW-0808">Transferase</keyword>
<feature type="transmembrane region" description="Helical" evidence="13">
    <location>
        <begin position="550"/>
        <end position="573"/>
    </location>
</feature>
<comment type="pathway">
    <text evidence="2 13">Glycolipid biosynthesis; glycosylphosphatidylinositol-anchor biosynthesis.</text>
</comment>
<reference evidence="15 16" key="1">
    <citation type="journal article" date="2005" name="Nature">
        <title>Genome sequence, comparative analysis and haplotype structure of the domestic dog.</title>
        <authorList>
            <consortium name="Broad Sequencing Platform"/>
            <person name="Lindblad-Toh K."/>
            <person name="Wade C.M."/>
            <person name="Mikkelsen T.S."/>
            <person name="Karlsson E.K."/>
            <person name="Jaffe D.B."/>
            <person name="Kamal M."/>
            <person name="Clamp M."/>
            <person name="Chang J.L."/>
            <person name="Kulbokas E.J. III"/>
            <person name="Zody M.C."/>
            <person name="Mauceli E."/>
            <person name="Xie X."/>
            <person name="Breen M."/>
            <person name="Wayne R.K."/>
            <person name="Ostrander E.A."/>
            <person name="Ponting C.P."/>
            <person name="Galibert F."/>
            <person name="Smith D.R."/>
            <person name="DeJong P.J."/>
            <person name="Kirkness E."/>
            <person name="Alvarez P."/>
            <person name="Biagi T."/>
            <person name="Brockman W."/>
            <person name="Butler J."/>
            <person name="Chin C.W."/>
            <person name="Cook A."/>
            <person name="Cuff J."/>
            <person name="Daly M.J."/>
            <person name="DeCaprio D."/>
            <person name="Gnerre S."/>
            <person name="Grabherr M."/>
            <person name="Kellis M."/>
            <person name="Kleber M."/>
            <person name="Bardeleben C."/>
            <person name="Goodstadt L."/>
            <person name="Heger A."/>
            <person name="Hitte C."/>
            <person name="Kim L."/>
            <person name="Koepfli K.P."/>
            <person name="Parker H.G."/>
            <person name="Pollinger J.P."/>
            <person name="Searle S.M."/>
            <person name="Sutter N.B."/>
            <person name="Thomas R."/>
            <person name="Webber C."/>
            <person name="Baldwin J."/>
            <person name="Abebe A."/>
            <person name="Abouelleil A."/>
            <person name="Aftuck L."/>
            <person name="Ait-Zahra M."/>
            <person name="Aldredge T."/>
            <person name="Allen N."/>
            <person name="An P."/>
            <person name="Anderson S."/>
            <person name="Antoine C."/>
            <person name="Arachchi H."/>
            <person name="Aslam A."/>
            <person name="Ayotte L."/>
            <person name="Bachantsang P."/>
            <person name="Barry A."/>
            <person name="Bayul T."/>
            <person name="Benamara M."/>
            <person name="Berlin A."/>
            <person name="Bessette D."/>
            <person name="Blitshteyn B."/>
            <person name="Bloom T."/>
            <person name="Blye J."/>
            <person name="Boguslavskiy L."/>
            <person name="Bonnet C."/>
            <person name="Boukhgalter B."/>
            <person name="Brown A."/>
            <person name="Cahill P."/>
            <person name="Calixte N."/>
            <person name="Camarata J."/>
            <person name="Cheshatsang Y."/>
            <person name="Chu J."/>
            <person name="Citroen M."/>
            <person name="Collymore A."/>
            <person name="Cooke P."/>
            <person name="Dawoe T."/>
            <person name="Daza R."/>
            <person name="Decktor K."/>
            <person name="DeGray S."/>
            <person name="Dhargay N."/>
            <person name="Dooley K."/>
            <person name="Dooley K."/>
            <person name="Dorje P."/>
            <person name="Dorjee K."/>
            <person name="Dorris L."/>
            <person name="Duffey N."/>
            <person name="Dupes A."/>
            <person name="Egbiremolen O."/>
            <person name="Elong R."/>
            <person name="Falk J."/>
            <person name="Farina A."/>
            <person name="Faro S."/>
            <person name="Ferguson D."/>
            <person name="Ferreira P."/>
            <person name="Fisher S."/>
            <person name="FitzGerald M."/>
            <person name="Foley K."/>
            <person name="Foley C."/>
            <person name="Franke A."/>
            <person name="Friedrich D."/>
            <person name="Gage D."/>
            <person name="Garber M."/>
            <person name="Gearin G."/>
            <person name="Giannoukos G."/>
            <person name="Goode T."/>
            <person name="Goyette A."/>
            <person name="Graham J."/>
            <person name="Grandbois E."/>
            <person name="Gyaltsen K."/>
            <person name="Hafez N."/>
            <person name="Hagopian D."/>
            <person name="Hagos B."/>
            <person name="Hall J."/>
            <person name="Healy C."/>
            <person name="Hegarty R."/>
            <person name="Honan T."/>
            <person name="Horn A."/>
            <person name="Houde N."/>
            <person name="Hughes L."/>
            <person name="Hunnicutt L."/>
            <person name="Husby M."/>
            <person name="Jester B."/>
            <person name="Jones C."/>
            <person name="Kamat A."/>
            <person name="Kanga B."/>
            <person name="Kells C."/>
            <person name="Khazanovich D."/>
            <person name="Kieu A.C."/>
            <person name="Kisner P."/>
            <person name="Kumar M."/>
            <person name="Lance K."/>
            <person name="Landers T."/>
            <person name="Lara M."/>
            <person name="Lee W."/>
            <person name="Leger J.P."/>
            <person name="Lennon N."/>
            <person name="Leuper L."/>
            <person name="LeVine S."/>
            <person name="Liu J."/>
            <person name="Liu X."/>
            <person name="Lokyitsang Y."/>
            <person name="Lokyitsang T."/>
            <person name="Lui A."/>
            <person name="Macdonald J."/>
            <person name="Major J."/>
            <person name="Marabella R."/>
            <person name="Maru K."/>
            <person name="Matthews C."/>
            <person name="McDonough S."/>
            <person name="Mehta T."/>
            <person name="Meldrim J."/>
            <person name="Melnikov A."/>
            <person name="Meneus L."/>
            <person name="Mihalev A."/>
            <person name="Mihova T."/>
            <person name="Miller K."/>
            <person name="Mittelman R."/>
            <person name="Mlenga V."/>
            <person name="Mulrain L."/>
            <person name="Munson G."/>
            <person name="Navidi A."/>
            <person name="Naylor J."/>
            <person name="Nguyen T."/>
            <person name="Nguyen N."/>
            <person name="Nguyen C."/>
            <person name="Nguyen T."/>
            <person name="Nicol R."/>
            <person name="Norbu N."/>
            <person name="Norbu C."/>
            <person name="Novod N."/>
            <person name="Nyima T."/>
            <person name="Olandt P."/>
            <person name="O'Neill B."/>
            <person name="O'Neill K."/>
            <person name="Osman S."/>
            <person name="Oyono L."/>
            <person name="Patti C."/>
            <person name="Perrin D."/>
            <person name="Phunkhang P."/>
            <person name="Pierre F."/>
            <person name="Priest M."/>
            <person name="Rachupka A."/>
            <person name="Raghuraman S."/>
            <person name="Rameau R."/>
            <person name="Ray V."/>
            <person name="Raymond C."/>
            <person name="Rege F."/>
            <person name="Rise C."/>
            <person name="Rogers J."/>
            <person name="Rogov P."/>
            <person name="Sahalie J."/>
            <person name="Settipalli S."/>
            <person name="Sharpe T."/>
            <person name="Shea T."/>
            <person name="Sheehan M."/>
            <person name="Sherpa N."/>
            <person name="Shi J."/>
            <person name="Shih D."/>
            <person name="Sloan J."/>
            <person name="Smith C."/>
            <person name="Sparrow T."/>
            <person name="Stalker J."/>
            <person name="Stange-Thomann N."/>
            <person name="Stavropoulos S."/>
            <person name="Stone C."/>
            <person name="Stone S."/>
            <person name="Sykes S."/>
            <person name="Tchuinga P."/>
            <person name="Tenzing P."/>
            <person name="Tesfaye S."/>
            <person name="Thoulutsang D."/>
            <person name="Thoulutsang Y."/>
            <person name="Topham K."/>
            <person name="Topping I."/>
            <person name="Tsamla T."/>
            <person name="Vassiliev H."/>
            <person name="Venkataraman V."/>
            <person name="Vo A."/>
            <person name="Wangchuk T."/>
            <person name="Wangdi T."/>
            <person name="Weiand M."/>
            <person name="Wilkinson J."/>
            <person name="Wilson A."/>
            <person name="Yadav S."/>
            <person name="Yang S."/>
            <person name="Yang X."/>
            <person name="Young G."/>
            <person name="Yu Q."/>
            <person name="Zainoun J."/>
            <person name="Zembek L."/>
            <person name="Zimmer A."/>
            <person name="Lander E.S."/>
        </authorList>
    </citation>
    <scope>NUCLEOTIDE SEQUENCE [LARGE SCALE GENOMIC DNA]</scope>
    <source>
        <strain evidence="15">Boxer</strain>
    </source>
</reference>
<dbReference type="EC" id="2.4.1.-" evidence="13"/>
<comment type="caution">
    <text evidence="13">Lacks conserved residue(s) required for the propagation of feature annotation.</text>
</comment>
<feature type="compositionally biased region" description="Gly residues" evidence="14">
    <location>
        <begin position="156"/>
        <end position="169"/>
    </location>
</feature>
<evidence type="ECO:0000256" key="3">
    <source>
        <dbReference type="ARBA" id="ARBA00011071"/>
    </source>
</evidence>
<dbReference type="GO" id="GO:0004376">
    <property type="term" value="F:GPI mannosyltransferase activity"/>
    <property type="evidence" value="ECO:0007669"/>
    <property type="project" value="InterPro"/>
</dbReference>
<feature type="transmembrane region" description="Helical" evidence="13">
    <location>
        <begin position="482"/>
        <end position="502"/>
    </location>
</feature>
<keyword evidence="7 13" id="KW-0812">Transmembrane</keyword>
<evidence type="ECO:0000256" key="11">
    <source>
        <dbReference type="ARBA" id="ARBA00093408"/>
    </source>
</evidence>
<keyword evidence="4 13" id="KW-0337">GPI-anchor biosynthesis</keyword>
<evidence type="ECO:0000256" key="12">
    <source>
        <dbReference type="ARBA" id="ARBA00093608"/>
    </source>
</evidence>
<evidence type="ECO:0000256" key="5">
    <source>
        <dbReference type="ARBA" id="ARBA00022676"/>
    </source>
</evidence>
<dbReference type="AlphaFoldDB" id="A0A8P0TK10"/>
<dbReference type="PANTHER" id="PTHR12886">
    <property type="entry name" value="PIG-M MANNOSYLTRANSFERASE"/>
    <property type="match status" value="1"/>
</dbReference>
<evidence type="ECO:0000256" key="8">
    <source>
        <dbReference type="ARBA" id="ARBA00022824"/>
    </source>
</evidence>
<evidence type="ECO:0000313" key="15">
    <source>
        <dbReference type="Ensembl" id="ENSCAFP00000068221.1"/>
    </source>
</evidence>
<name>A0A8P0TK10_CANLF</name>
<accession>A0A8P0TK10</accession>
<feature type="compositionally biased region" description="Low complexity" evidence="14">
    <location>
        <begin position="103"/>
        <end position="118"/>
    </location>
</feature>
<dbReference type="GO" id="GO:0005789">
    <property type="term" value="C:endoplasmic reticulum membrane"/>
    <property type="evidence" value="ECO:0007669"/>
    <property type="project" value="UniProtKB-SubCell"/>
</dbReference>
<evidence type="ECO:0000256" key="13">
    <source>
        <dbReference type="RuleBase" id="RU365064"/>
    </source>
</evidence>
<comment type="subcellular location">
    <subcellularLocation>
        <location evidence="1 13">Endoplasmic reticulum membrane</location>
        <topology evidence="1 13">Multi-pass membrane protein</topology>
    </subcellularLocation>
</comment>
<dbReference type="InterPro" id="IPR007704">
    <property type="entry name" value="PIG-M"/>
</dbReference>
<evidence type="ECO:0000256" key="14">
    <source>
        <dbReference type="SAM" id="MobiDB-lite"/>
    </source>
</evidence>
<evidence type="ECO:0000256" key="4">
    <source>
        <dbReference type="ARBA" id="ARBA00022502"/>
    </source>
</evidence>
<keyword evidence="9 13" id="KW-1133">Transmembrane helix</keyword>
<feature type="transmembrane region" description="Helical" evidence="13">
    <location>
        <begin position="391"/>
        <end position="411"/>
    </location>
</feature>
<organism evidence="15 16">
    <name type="scientific">Canis lupus familiaris</name>
    <name type="common">Dog</name>
    <name type="synonym">Canis familiaris</name>
    <dbReference type="NCBI Taxonomy" id="9615"/>
    <lineage>
        <taxon>Eukaryota</taxon>
        <taxon>Metazoa</taxon>
        <taxon>Chordata</taxon>
        <taxon>Craniata</taxon>
        <taxon>Vertebrata</taxon>
        <taxon>Euteleostomi</taxon>
        <taxon>Mammalia</taxon>
        <taxon>Eutheria</taxon>
        <taxon>Laurasiatheria</taxon>
        <taxon>Carnivora</taxon>
        <taxon>Caniformia</taxon>
        <taxon>Canidae</taxon>
        <taxon>Canis</taxon>
    </lineage>
</organism>
<evidence type="ECO:0000313" key="16">
    <source>
        <dbReference type="Proteomes" id="UP000002254"/>
    </source>
</evidence>